<dbReference type="KEGG" id="pnt:G5B91_07755"/>
<name>A0A6G6IT89_PSENT</name>
<dbReference type="Proteomes" id="UP000501063">
    <property type="component" value="Chromosome"/>
</dbReference>
<accession>A0A6G6IT89</accession>
<gene>
    <name evidence="1" type="ORF">G5B91_07755</name>
</gene>
<dbReference type="AlphaFoldDB" id="A0A6G6IT89"/>
<reference evidence="1 2" key="1">
    <citation type="submission" date="2020-02" db="EMBL/GenBank/DDBJ databases">
        <title>Integrative conjugative elements (ICEs) and plasmids drive adaptation of Pseudomonas nitroreducens strain HBP1 to wastewater environment.</title>
        <authorList>
            <person name="Sentchilo V."/>
            <person name="Carraro N."/>
            <person name="Bertelli C."/>
            <person name="van der Meer J.R."/>
        </authorList>
    </citation>
    <scope>NUCLEOTIDE SEQUENCE [LARGE SCALE GENOMIC DNA]</scope>
    <source>
        <strain evidence="1 2">HBP1</strain>
    </source>
</reference>
<organism evidence="1 2">
    <name type="scientific">Pseudomonas nitroreducens</name>
    <dbReference type="NCBI Taxonomy" id="46680"/>
    <lineage>
        <taxon>Bacteria</taxon>
        <taxon>Pseudomonadati</taxon>
        <taxon>Pseudomonadota</taxon>
        <taxon>Gammaproteobacteria</taxon>
        <taxon>Pseudomonadales</taxon>
        <taxon>Pseudomonadaceae</taxon>
        <taxon>Pseudomonas</taxon>
    </lineage>
</organism>
<protein>
    <submittedName>
        <fullName evidence="1">Uncharacterized protein</fullName>
    </submittedName>
</protein>
<evidence type="ECO:0000313" key="2">
    <source>
        <dbReference type="Proteomes" id="UP000501063"/>
    </source>
</evidence>
<sequence length="114" mass="12977">MDTLPKHHAPCSPREYAAQVLAESSLERRRSLMERCPSHWRDLVEEHVRTGWAHIQAYRQFISGRRRSIAEGPQPAPRRDETSYRISDFKKSAPEVGQRELAKLKALVGGGNGD</sequence>
<dbReference type="RefSeq" id="WP_024767761.1">
    <property type="nucleotide sequence ID" value="NZ_CP049140.1"/>
</dbReference>
<evidence type="ECO:0000313" key="1">
    <source>
        <dbReference type="EMBL" id="QIE86163.1"/>
    </source>
</evidence>
<proteinExistence type="predicted"/>
<dbReference type="EMBL" id="CP049140">
    <property type="protein sequence ID" value="QIE86163.1"/>
    <property type="molecule type" value="Genomic_DNA"/>
</dbReference>